<gene>
    <name evidence="10" type="ORF">ACFSXZ_38175</name>
</gene>
<evidence type="ECO:0000256" key="4">
    <source>
        <dbReference type="ARBA" id="ARBA00022692"/>
    </source>
</evidence>
<evidence type="ECO:0000256" key="2">
    <source>
        <dbReference type="ARBA" id="ARBA00022448"/>
    </source>
</evidence>
<feature type="transmembrane region" description="Helical" evidence="7">
    <location>
        <begin position="233"/>
        <end position="252"/>
    </location>
</feature>
<evidence type="ECO:0000256" key="6">
    <source>
        <dbReference type="ARBA" id="ARBA00023136"/>
    </source>
</evidence>
<evidence type="ECO:0000313" key="11">
    <source>
        <dbReference type="Proteomes" id="UP001597417"/>
    </source>
</evidence>
<dbReference type="InterPro" id="IPR010065">
    <property type="entry name" value="AA_ABC_transptr_permease_3TM"/>
</dbReference>
<dbReference type="InterPro" id="IPR035906">
    <property type="entry name" value="MetI-like_sf"/>
</dbReference>
<evidence type="ECO:0000256" key="3">
    <source>
        <dbReference type="ARBA" id="ARBA00022475"/>
    </source>
</evidence>
<accession>A0ABW5G6A2</accession>
<keyword evidence="4 7" id="KW-0812">Transmembrane</keyword>
<dbReference type="Proteomes" id="UP001597417">
    <property type="component" value="Unassembled WGS sequence"/>
</dbReference>
<feature type="region of interest" description="Disordered" evidence="8">
    <location>
        <begin position="279"/>
        <end position="326"/>
    </location>
</feature>
<dbReference type="CDD" id="cd06261">
    <property type="entry name" value="TM_PBP2"/>
    <property type="match status" value="1"/>
</dbReference>
<feature type="transmembrane region" description="Helical" evidence="7">
    <location>
        <begin position="20"/>
        <end position="42"/>
    </location>
</feature>
<dbReference type="PROSITE" id="PS50928">
    <property type="entry name" value="ABC_TM1"/>
    <property type="match status" value="1"/>
</dbReference>
<comment type="subcellular location">
    <subcellularLocation>
        <location evidence="1 7">Cell membrane</location>
        <topology evidence="1 7">Multi-pass membrane protein</topology>
    </subcellularLocation>
</comment>
<name>A0ABW5G6A2_9PSEU</name>
<dbReference type="EMBL" id="JBHUKR010000025">
    <property type="protein sequence ID" value="MFD2422170.1"/>
    <property type="molecule type" value="Genomic_DNA"/>
</dbReference>
<comment type="caution">
    <text evidence="10">The sequence shown here is derived from an EMBL/GenBank/DDBJ whole genome shotgun (WGS) entry which is preliminary data.</text>
</comment>
<feature type="compositionally biased region" description="Polar residues" evidence="8">
    <location>
        <begin position="295"/>
        <end position="313"/>
    </location>
</feature>
<sequence length="326" mass="34968">MSDTAVLFDLPGPRGRRRIAVATAIAVVLLGGLLALALRQFAAHGALDWTKWQIFLAPSILRYLGQGLLGTAEAAAVAGVLALPLGALLAIGRLARRPVVRLGCGAYIETFRSLPVLLLLYLFLLGLPSAGLTLPIFWQLVVPVVLTMSASIAEVFRAGVLALPPGQSEAAFALGLGYWQTQRFVVIPQVVRLVLPALITQSVSLVKETTLGYVVSYAELLQSGKVLGEYTHTLVQTYLVVAAVYVLVNLSLSRLARSLEHRSAMASGRQRGGLRLIAKRRSAPGPYRPPHTRGESGTTITAASRSRQCVTPTSRHKAYPCGNYQQ</sequence>
<feature type="domain" description="ABC transmembrane type-1" evidence="9">
    <location>
        <begin position="68"/>
        <end position="256"/>
    </location>
</feature>
<feature type="transmembrane region" description="Helical" evidence="7">
    <location>
        <begin position="74"/>
        <end position="95"/>
    </location>
</feature>
<dbReference type="NCBIfam" id="TIGR01726">
    <property type="entry name" value="HEQRo_perm_3TM"/>
    <property type="match status" value="1"/>
</dbReference>
<evidence type="ECO:0000313" key="10">
    <source>
        <dbReference type="EMBL" id="MFD2422170.1"/>
    </source>
</evidence>
<evidence type="ECO:0000256" key="5">
    <source>
        <dbReference type="ARBA" id="ARBA00022989"/>
    </source>
</evidence>
<evidence type="ECO:0000256" key="8">
    <source>
        <dbReference type="SAM" id="MobiDB-lite"/>
    </source>
</evidence>
<keyword evidence="3" id="KW-1003">Cell membrane</keyword>
<keyword evidence="2 7" id="KW-0813">Transport</keyword>
<evidence type="ECO:0000259" key="9">
    <source>
        <dbReference type="PROSITE" id="PS50928"/>
    </source>
</evidence>
<keyword evidence="6 7" id="KW-0472">Membrane</keyword>
<dbReference type="Gene3D" id="1.10.3720.10">
    <property type="entry name" value="MetI-like"/>
    <property type="match status" value="1"/>
</dbReference>
<dbReference type="SUPFAM" id="SSF161098">
    <property type="entry name" value="MetI-like"/>
    <property type="match status" value="1"/>
</dbReference>
<organism evidence="10 11">
    <name type="scientific">Amycolatopsis pigmentata</name>
    <dbReference type="NCBI Taxonomy" id="450801"/>
    <lineage>
        <taxon>Bacteria</taxon>
        <taxon>Bacillati</taxon>
        <taxon>Actinomycetota</taxon>
        <taxon>Actinomycetes</taxon>
        <taxon>Pseudonocardiales</taxon>
        <taxon>Pseudonocardiaceae</taxon>
        <taxon>Amycolatopsis</taxon>
    </lineage>
</organism>
<comment type="similarity">
    <text evidence="7">Belongs to the binding-protein-dependent transport system permease family.</text>
</comment>
<dbReference type="InterPro" id="IPR043429">
    <property type="entry name" value="ArtM/GltK/GlnP/TcyL/YhdX-like"/>
</dbReference>
<dbReference type="InterPro" id="IPR000515">
    <property type="entry name" value="MetI-like"/>
</dbReference>
<keyword evidence="11" id="KW-1185">Reference proteome</keyword>
<evidence type="ECO:0000256" key="1">
    <source>
        <dbReference type="ARBA" id="ARBA00004651"/>
    </source>
</evidence>
<dbReference type="Pfam" id="PF00528">
    <property type="entry name" value="BPD_transp_1"/>
    <property type="match status" value="1"/>
</dbReference>
<proteinExistence type="inferred from homology"/>
<evidence type="ECO:0000256" key="7">
    <source>
        <dbReference type="RuleBase" id="RU363032"/>
    </source>
</evidence>
<protein>
    <submittedName>
        <fullName evidence="10">ABC transporter permease subunit</fullName>
    </submittedName>
</protein>
<dbReference type="PANTHER" id="PTHR30614:SF21">
    <property type="entry name" value="AMINO ACID ABC TRANSPORTER PERMEASE"/>
    <property type="match status" value="1"/>
</dbReference>
<dbReference type="RefSeq" id="WP_378271130.1">
    <property type="nucleotide sequence ID" value="NZ_JBHUKR010000025.1"/>
</dbReference>
<reference evidence="11" key="1">
    <citation type="journal article" date="2019" name="Int. J. Syst. Evol. Microbiol.">
        <title>The Global Catalogue of Microorganisms (GCM) 10K type strain sequencing project: providing services to taxonomists for standard genome sequencing and annotation.</title>
        <authorList>
            <consortium name="The Broad Institute Genomics Platform"/>
            <consortium name="The Broad Institute Genome Sequencing Center for Infectious Disease"/>
            <person name="Wu L."/>
            <person name="Ma J."/>
        </authorList>
    </citation>
    <scope>NUCLEOTIDE SEQUENCE [LARGE SCALE GENOMIC DNA]</scope>
    <source>
        <strain evidence="11">CGMCC 4.7645</strain>
    </source>
</reference>
<dbReference type="PANTHER" id="PTHR30614">
    <property type="entry name" value="MEMBRANE COMPONENT OF AMINO ACID ABC TRANSPORTER"/>
    <property type="match status" value="1"/>
</dbReference>
<keyword evidence="5 7" id="KW-1133">Transmembrane helix</keyword>
<feature type="transmembrane region" description="Helical" evidence="7">
    <location>
        <begin position="116"/>
        <end position="138"/>
    </location>
</feature>